<dbReference type="AlphaFoldDB" id="A0A9P6DYA6"/>
<feature type="compositionally biased region" description="Low complexity" evidence="1">
    <location>
        <begin position="1"/>
        <end position="19"/>
    </location>
</feature>
<dbReference type="OrthoDB" id="3261439at2759"/>
<accession>A0A9P6DYA6</accession>
<feature type="region of interest" description="Disordered" evidence="1">
    <location>
        <begin position="1"/>
        <end position="38"/>
    </location>
</feature>
<dbReference type="EMBL" id="MU128957">
    <property type="protein sequence ID" value="KAF9514720.1"/>
    <property type="molecule type" value="Genomic_DNA"/>
</dbReference>
<sequence length="90" mass="9629">MSSSSTQNPTTNTTNLQPTAKATSMEVDEQAKERGESRQSIWGPLRLRGGGLAKDCLIGFVCFEVCEGCCDCIGDILCCPCDVVLDCCCN</sequence>
<organism evidence="2 3">
    <name type="scientific">Hydnum rufescens UP504</name>
    <dbReference type="NCBI Taxonomy" id="1448309"/>
    <lineage>
        <taxon>Eukaryota</taxon>
        <taxon>Fungi</taxon>
        <taxon>Dikarya</taxon>
        <taxon>Basidiomycota</taxon>
        <taxon>Agaricomycotina</taxon>
        <taxon>Agaricomycetes</taxon>
        <taxon>Cantharellales</taxon>
        <taxon>Hydnaceae</taxon>
        <taxon>Hydnum</taxon>
    </lineage>
</organism>
<evidence type="ECO:0000313" key="3">
    <source>
        <dbReference type="Proteomes" id="UP000886523"/>
    </source>
</evidence>
<protein>
    <submittedName>
        <fullName evidence="2">Uncharacterized protein</fullName>
    </submittedName>
</protein>
<comment type="caution">
    <text evidence="2">The sequence shown here is derived from an EMBL/GenBank/DDBJ whole genome shotgun (WGS) entry which is preliminary data.</text>
</comment>
<keyword evidence="3" id="KW-1185">Reference proteome</keyword>
<evidence type="ECO:0000256" key="1">
    <source>
        <dbReference type="SAM" id="MobiDB-lite"/>
    </source>
</evidence>
<name>A0A9P6DYA6_9AGAM</name>
<gene>
    <name evidence="2" type="ORF">BS47DRAFT_1342695</name>
</gene>
<evidence type="ECO:0000313" key="2">
    <source>
        <dbReference type="EMBL" id="KAF9514720.1"/>
    </source>
</evidence>
<proteinExistence type="predicted"/>
<reference evidence="2" key="1">
    <citation type="journal article" date="2020" name="Nat. Commun.">
        <title>Large-scale genome sequencing of mycorrhizal fungi provides insights into the early evolution of symbiotic traits.</title>
        <authorList>
            <person name="Miyauchi S."/>
            <person name="Kiss E."/>
            <person name="Kuo A."/>
            <person name="Drula E."/>
            <person name="Kohler A."/>
            <person name="Sanchez-Garcia M."/>
            <person name="Morin E."/>
            <person name="Andreopoulos B."/>
            <person name="Barry K.W."/>
            <person name="Bonito G."/>
            <person name="Buee M."/>
            <person name="Carver A."/>
            <person name="Chen C."/>
            <person name="Cichocki N."/>
            <person name="Clum A."/>
            <person name="Culley D."/>
            <person name="Crous P.W."/>
            <person name="Fauchery L."/>
            <person name="Girlanda M."/>
            <person name="Hayes R.D."/>
            <person name="Keri Z."/>
            <person name="LaButti K."/>
            <person name="Lipzen A."/>
            <person name="Lombard V."/>
            <person name="Magnuson J."/>
            <person name="Maillard F."/>
            <person name="Murat C."/>
            <person name="Nolan M."/>
            <person name="Ohm R.A."/>
            <person name="Pangilinan J."/>
            <person name="Pereira M.F."/>
            <person name="Perotto S."/>
            <person name="Peter M."/>
            <person name="Pfister S."/>
            <person name="Riley R."/>
            <person name="Sitrit Y."/>
            <person name="Stielow J.B."/>
            <person name="Szollosi G."/>
            <person name="Zifcakova L."/>
            <person name="Stursova M."/>
            <person name="Spatafora J.W."/>
            <person name="Tedersoo L."/>
            <person name="Vaario L.M."/>
            <person name="Yamada A."/>
            <person name="Yan M."/>
            <person name="Wang P."/>
            <person name="Xu J."/>
            <person name="Bruns T."/>
            <person name="Baldrian P."/>
            <person name="Vilgalys R."/>
            <person name="Dunand C."/>
            <person name="Henrissat B."/>
            <person name="Grigoriev I.V."/>
            <person name="Hibbett D."/>
            <person name="Nagy L.G."/>
            <person name="Martin F.M."/>
        </authorList>
    </citation>
    <scope>NUCLEOTIDE SEQUENCE</scope>
    <source>
        <strain evidence="2">UP504</strain>
    </source>
</reference>
<dbReference type="Proteomes" id="UP000886523">
    <property type="component" value="Unassembled WGS sequence"/>
</dbReference>